<evidence type="ECO:0000259" key="10">
    <source>
        <dbReference type="PROSITE" id="PS50110"/>
    </source>
</evidence>
<dbReference type="SUPFAM" id="SSF46894">
    <property type="entry name" value="C-terminal effector domain of the bipartite response regulators"/>
    <property type="match status" value="1"/>
</dbReference>
<dbReference type="RefSeq" id="WP_264841762.1">
    <property type="nucleotide sequence ID" value="NZ_AP025628.1"/>
</dbReference>
<evidence type="ECO:0000256" key="8">
    <source>
        <dbReference type="SAM" id="MobiDB-lite"/>
    </source>
</evidence>
<evidence type="ECO:0000259" key="9">
    <source>
        <dbReference type="PROSITE" id="PS50043"/>
    </source>
</evidence>
<dbReference type="CDD" id="cd17535">
    <property type="entry name" value="REC_NarL-like"/>
    <property type="match status" value="1"/>
</dbReference>
<evidence type="ECO:0000256" key="4">
    <source>
        <dbReference type="ARBA" id="ARBA00023125"/>
    </source>
</evidence>
<dbReference type="PRINTS" id="PR00038">
    <property type="entry name" value="HTHLUXR"/>
</dbReference>
<dbReference type="AlphaFoldDB" id="A0AA35G952"/>
<dbReference type="InterPro" id="IPR039420">
    <property type="entry name" value="WalR-like"/>
</dbReference>
<gene>
    <name evidence="11" type="ORF">caldi_21730</name>
</gene>
<feature type="modified residue" description="4-aspartylphosphate" evidence="7">
    <location>
        <position position="57"/>
    </location>
</feature>
<keyword evidence="2 7" id="KW-0597">Phosphoprotein</keyword>
<dbReference type="InterPro" id="IPR011006">
    <property type="entry name" value="CheY-like_superfamily"/>
</dbReference>
<evidence type="ECO:0000256" key="7">
    <source>
        <dbReference type="PROSITE-ProRule" id="PRU00169"/>
    </source>
</evidence>
<feature type="compositionally biased region" description="Gly residues" evidence="8">
    <location>
        <begin position="147"/>
        <end position="163"/>
    </location>
</feature>
<comment type="function">
    <text evidence="6">May play the central regulatory role in sporulation. It may be an element of the effector pathway responsible for the activation of sporulation genes in response to nutritional stress. Spo0A may act in concert with spo0H (a sigma factor) to control the expression of some genes that are critical to the sporulation process.</text>
</comment>
<reference evidence="11" key="1">
    <citation type="submission" date="2022-03" db="EMBL/GenBank/DDBJ databases">
        <title>Complete genome sequence of Caldinitratiruptor microaerophilus.</title>
        <authorList>
            <person name="Mukaiyama R."/>
            <person name="Nishiyama T."/>
            <person name="Ueda K."/>
        </authorList>
    </citation>
    <scope>NUCLEOTIDE SEQUENCE</scope>
    <source>
        <strain evidence="11">JCM 16183</strain>
    </source>
</reference>
<dbReference type="EMBL" id="AP025628">
    <property type="protein sequence ID" value="BDG61083.1"/>
    <property type="molecule type" value="Genomic_DNA"/>
</dbReference>
<dbReference type="Gene3D" id="3.40.50.2300">
    <property type="match status" value="1"/>
</dbReference>
<dbReference type="Pfam" id="PF00196">
    <property type="entry name" value="GerE"/>
    <property type="match status" value="1"/>
</dbReference>
<evidence type="ECO:0000256" key="2">
    <source>
        <dbReference type="ARBA" id="ARBA00022553"/>
    </source>
</evidence>
<dbReference type="InterPro" id="IPR001789">
    <property type="entry name" value="Sig_transdc_resp-reg_receiver"/>
</dbReference>
<dbReference type="PROSITE" id="PS50110">
    <property type="entry name" value="RESPONSE_REGULATORY"/>
    <property type="match status" value="1"/>
</dbReference>
<sequence length="239" mass="25133">MADRIKVLLVDDHAILREGIRSLLSSAPDIEVVGEAEDGQQAIEKVEQLAPDVVLMDVAMPRMNGIEATRAIKAAHPDLPVLILSMHDSEEYILPILKAGASGYVLKRAAAQELVSALRAAVQGHTILHPDVAKRVMESIGSTGGGAGAAGRAGAGAPGGAAGAGRAPGHPALAPLTEREREVLTLIAQGLTNQEIAQRLFISIKTVQAHRANIMEKLDLHDAVELTKFAIKTGLVQLE</sequence>
<feature type="region of interest" description="Disordered" evidence="8">
    <location>
        <begin position="147"/>
        <end position="172"/>
    </location>
</feature>
<dbReference type="GO" id="GO:0006355">
    <property type="term" value="P:regulation of DNA-templated transcription"/>
    <property type="evidence" value="ECO:0007669"/>
    <property type="project" value="InterPro"/>
</dbReference>
<keyword evidence="4 11" id="KW-0238">DNA-binding</keyword>
<evidence type="ECO:0000256" key="6">
    <source>
        <dbReference type="ARBA" id="ARBA00024867"/>
    </source>
</evidence>
<organism evidence="11 12">
    <name type="scientific">Caldinitratiruptor microaerophilus</name>
    <dbReference type="NCBI Taxonomy" id="671077"/>
    <lineage>
        <taxon>Bacteria</taxon>
        <taxon>Bacillati</taxon>
        <taxon>Bacillota</taxon>
        <taxon>Clostridia</taxon>
        <taxon>Eubacteriales</taxon>
        <taxon>Symbiobacteriaceae</taxon>
        <taxon>Caldinitratiruptor</taxon>
    </lineage>
</organism>
<name>A0AA35G952_9FIRM</name>
<proteinExistence type="predicted"/>
<protein>
    <recommendedName>
        <fullName evidence="1">Stage 0 sporulation protein A homolog</fullName>
    </recommendedName>
</protein>
<dbReference type="Pfam" id="PF00072">
    <property type="entry name" value="Response_reg"/>
    <property type="match status" value="1"/>
</dbReference>
<evidence type="ECO:0000256" key="3">
    <source>
        <dbReference type="ARBA" id="ARBA00023015"/>
    </source>
</evidence>
<dbReference type="PROSITE" id="PS50043">
    <property type="entry name" value="HTH_LUXR_2"/>
    <property type="match status" value="1"/>
</dbReference>
<keyword evidence="5" id="KW-0804">Transcription</keyword>
<feature type="domain" description="Response regulatory" evidence="10">
    <location>
        <begin position="6"/>
        <end position="122"/>
    </location>
</feature>
<dbReference type="PROSITE" id="PS00622">
    <property type="entry name" value="HTH_LUXR_1"/>
    <property type="match status" value="1"/>
</dbReference>
<evidence type="ECO:0000256" key="5">
    <source>
        <dbReference type="ARBA" id="ARBA00023163"/>
    </source>
</evidence>
<dbReference type="SMART" id="SM00421">
    <property type="entry name" value="HTH_LUXR"/>
    <property type="match status" value="1"/>
</dbReference>
<accession>A0AA35G952</accession>
<dbReference type="GO" id="GO:0000160">
    <property type="term" value="P:phosphorelay signal transduction system"/>
    <property type="evidence" value="ECO:0007669"/>
    <property type="project" value="InterPro"/>
</dbReference>
<evidence type="ECO:0000313" key="11">
    <source>
        <dbReference type="EMBL" id="BDG61083.1"/>
    </source>
</evidence>
<dbReference type="CDD" id="cd06170">
    <property type="entry name" value="LuxR_C_like"/>
    <property type="match status" value="1"/>
</dbReference>
<dbReference type="PANTHER" id="PTHR43214">
    <property type="entry name" value="TWO-COMPONENT RESPONSE REGULATOR"/>
    <property type="match status" value="1"/>
</dbReference>
<dbReference type="Proteomes" id="UP001163687">
    <property type="component" value="Chromosome"/>
</dbReference>
<keyword evidence="3" id="KW-0805">Transcription regulation</keyword>
<evidence type="ECO:0000313" key="12">
    <source>
        <dbReference type="Proteomes" id="UP001163687"/>
    </source>
</evidence>
<dbReference type="InterPro" id="IPR000792">
    <property type="entry name" value="Tscrpt_reg_LuxR_C"/>
</dbReference>
<dbReference type="PANTHER" id="PTHR43214:SF24">
    <property type="entry name" value="TRANSCRIPTIONAL REGULATORY PROTEIN NARL-RELATED"/>
    <property type="match status" value="1"/>
</dbReference>
<keyword evidence="12" id="KW-1185">Reference proteome</keyword>
<feature type="domain" description="HTH luxR-type" evidence="9">
    <location>
        <begin position="169"/>
        <end position="234"/>
    </location>
</feature>
<dbReference type="InterPro" id="IPR016032">
    <property type="entry name" value="Sig_transdc_resp-reg_C-effctor"/>
</dbReference>
<dbReference type="SMART" id="SM00448">
    <property type="entry name" value="REC"/>
    <property type="match status" value="1"/>
</dbReference>
<dbReference type="InterPro" id="IPR058245">
    <property type="entry name" value="NreC/VraR/RcsB-like_REC"/>
</dbReference>
<evidence type="ECO:0000256" key="1">
    <source>
        <dbReference type="ARBA" id="ARBA00018672"/>
    </source>
</evidence>
<dbReference type="KEGG" id="cmic:caldi_21730"/>
<dbReference type="GO" id="GO:0003677">
    <property type="term" value="F:DNA binding"/>
    <property type="evidence" value="ECO:0007669"/>
    <property type="project" value="UniProtKB-KW"/>
</dbReference>
<dbReference type="SUPFAM" id="SSF52172">
    <property type="entry name" value="CheY-like"/>
    <property type="match status" value="1"/>
</dbReference>